<accession>A0A417YQ31</accession>
<evidence type="ECO:0000313" key="2">
    <source>
        <dbReference type="EMBL" id="RHW36078.1"/>
    </source>
</evidence>
<protein>
    <submittedName>
        <fullName evidence="2">Uncharacterized protein</fullName>
    </submittedName>
</protein>
<reference evidence="2 3" key="1">
    <citation type="journal article" date="2017" name="Int. J. Syst. Evol. Microbiol.">
        <title>Bacillus notoginsengisoli sp. nov., a novel bacterium isolated from the rhizosphere of Panax notoginseng.</title>
        <authorList>
            <person name="Zhang M.Y."/>
            <person name="Cheng J."/>
            <person name="Cai Y."/>
            <person name="Zhang T.Y."/>
            <person name="Wu Y.Y."/>
            <person name="Manikprabhu D."/>
            <person name="Li W.J."/>
            <person name="Zhang Y.X."/>
        </authorList>
    </citation>
    <scope>NUCLEOTIDE SEQUENCE [LARGE SCALE GENOMIC DNA]</scope>
    <source>
        <strain evidence="2 3">JCM 30743</strain>
    </source>
</reference>
<keyword evidence="1" id="KW-0175">Coiled coil</keyword>
<dbReference type="EMBL" id="QWEG01000012">
    <property type="protein sequence ID" value="RHW36078.1"/>
    <property type="molecule type" value="Genomic_DNA"/>
</dbReference>
<evidence type="ECO:0000256" key="1">
    <source>
        <dbReference type="SAM" id="Coils"/>
    </source>
</evidence>
<dbReference type="RefSeq" id="WP_118923194.1">
    <property type="nucleotide sequence ID" value="NZ_QWEG01000012.1"/>
</dbReference>
<dbReference type="OrthoDB" id="2844832at2"/>
<proteinExistence type="predicted"/>
<comment type="caution">
    <text evidence="2">The sequence shown here is derived from an EMBL/GenBank/DDBJ whole genome shotgun (WGS) entry which is preliminary data.</text>
</comment>
<dbReference type="AlphaFoldDB" id="A0A417YQ31"/>
<keyword evidence="3" id="KW-1185">Reference proteome</keyword>
<evidence type="ECO:0000313" key="3">
    <source>
        <dbReference type="Proteomes" id="UP000284416"/>
    </source>
</evidence>
<feature type="coiled-coil region" evidence="1">
    <location>
        <begin position="69"/>
        <end position="100"/>
    </location>
</feature>
<organism evidence="2 3">
    <name type="scientific">Neobacillus notoginsengisoli</name>
    <dbReference type="NCBI Taxonomy" id="1578198"/>
    <lineage>
        <taxon>Bacteria</taxon>
        <taxon>Bacillati</taxon>
        <taxon>Bacillota</taxon>
        <taxon>Bacilli</taxon>
        <taxon>Bacillales</taxon>
        <taxon>Bacillaceae</taxon>
        <taxon>Neobacillus</taxon>
    </lineage>
</organism>
<dbReference type="Proteomes" id="UP000284416">
    <property type="component" value="Unassembled WGS sequence"/>
</dbReference>
<gene>
    <name evidence="2" type="ORF">D1B31_18545</name>
</gene>
<name>A0A417YQ31_9BACI</name>
<sequence length="254" mass="29304">MTFTLTIDWLVYLYWLLEHYVFVYSLELRVRSHYEYYERIAALNKDCTKSVVVPLPVKQQVDTPLQVTLTELDSKAEELVSELQLELRNTENQLVDDEVVYVMENYEPELEDEIIYSHIEDELSFNEAPEEMEIEDCIDINDFNDEDCPSAPVGYTTFASAKIADYTDGAQSWVVTVIGMEDSYIHVSDGKRAWVNLGEDANKLNNGDVVALNVIRNGKEITVENVFLLETDATSEYIIPDEEIYYNQEHQIAI</sequence>